<keyword evidence="4" id="KW-0521">NADP</keyword>
<dbReference type="InterPro" id="IPR044152">
    <property type="entry name" value="YqjM-like"/>
</dbReference>
<dbReference type="GO" id="GO:0003959">
    <property type="term" value="F:NADPH dehydrogenase activity"/>
    <property type="evidence" value="ECO:0007669"/>
    <property type="project" value="InterPro"/>
</dbReference>
<accession>A0A9D7SEA4</accession>
<dbReference type="PANTHER" id="PTHR43303">
    <property type="entry name" value="NADPH DEHYDROGENASE C23G7.10C-RELATED"/>
    <property type="match status" value="1"/>
</dbReference>
<comment type="cofactor">
    <cofactor evidence="1">
        <name>FMN</name>
        <dbReference type="ChEBI" id="CHEBI:58210"/>
    </cofactor>
</comment>
<evidence type="ECO:0000256" key="1">
    <source>
        <dbReference type="ARBA" id="ARBA00001917"/>
    </source>
</evidence>
<comment type="caution">
    <text evidence="7">The sequence shown here is derived from an EMBL/GenBank/DDBJ whole genome shotgun (WGS) entry which is preliminary data.</text>
</comment>
<keyword evidence="2" id="KW-0285">Flavoprotein</keyword>
<proteinExistence type="predicted"/>
<feature type="domain" description="NADH:flavin oxidoreductase/NADH oxidase N-terminal" evidence="6">
    <location>
        <begin position="4"/>
        <end position="339"/>
    </location>
</feature>
<protein>
    <submittedName>
        <fullName evidence="7">NADH:flavin oxidoreductase/NADH oxidase</fullName>
    </submittedName>
</protein>
<dbReference type="Gene3D" id="3.20.20.70">
    <property type="entry name" value="Aldolase class I"/>
    <property type="match status" value="1"/>
</dbReference>
<sequence length="364" mass="38554">MTHLFQPLTLRGLTLPNRIAVSPMCQYSSREGLPDDWHLVHLGGLAQGGAGLVLTEAAAVLPEGRISPDDLGLWNLSQAEGLAPIVKFIKAQGAVPGIQLAHAGRKASAHTPWKGSGSVPPSAGGWTPVAPSALPFDTGWTVPTALDEPGILAVIEAFMDAARRALAAGFQVIEVHAAHGYLLHQFLSPLANHRTDAYGGSFENRTRLVREVVGALRNILPEELPLLVRISATDWVEGGWNLEESVALAKELKALGVDLVDCSSGGLSPRQKIDLGPGYQVPFAARIRAEAGLPTGAVGLITEPRQAEQILAEGAADLVLLARELLRDPRWPLRAAQELGTVVPWPAQYARAATGSVPLRQALG</sequence>
<evidence type="ECO:0000256" key="3">
    <source>
        <dbReference type="ARBA" id="ARBA00022643"/>
    </source>
</evidence>
<dbReference type="EMBL" id="JADKIO010000004">
    <property type="protein sequence ID" value="MBK9795105.1"/>
    <property type="molecule type" value="Genomic_DNA"/>
</dbReference>
<evidence type="ECO:0000256" key="4">
    <source>
        <dbReference type="ARBA" id="ARBA00022857"/>
    </source>
</evidence>
<evidence type="ECO:0000313" key="7">
    <source>
        <dbReference type="EMBL" id="MBK9795105.1"/>
    </source>
</evidence>
<dbReference type="AlphaFoldDB" id="A0A9D7SEA4"/>
<dbReference type="InterPro" id="IPR001155">
    <property type="entry name" value="OxRdtase_FMN_N"/>
</dbReference>
<dbReference type="CDD" id="cd02932">
    <property type="entry name" value="OYE_YqiM_FMN"/>
    <property type="match status" value="1"/>
</dbReference>
<dbReference type="Proteomes" id="UP000886657">
    <property type="component" value="Unassembled WGS sequence"/>
</dbReference>
<dbReference type="GO" id="GO:0010181">
    <property type="term" value="F:FMN binding"/>
    <property type="evidence" value="ECO:0007669"/>
    <property type="project" value="InterPro"/>
</dbReference>
<dbReference type="GO" id="GO:0050661">
    <property type="term" value="F:NADP binding"/>
    <property type="evidence" value="ECO:0007669"/>
    <property type="project" value="InterPro"/>
</dbReference>
<dbReference type="InterPro" id="IPR013785">
    <property type="entry name" value="Aldolase_TIM"/>
</dbReference>
<gene>
    <name evidence="7" type="ORF">IPP58_01165</name>
</gene>
<name>A0A9D7SEA4_9BACT</name>
<evidence type="ECO:0000313" key="8">
    <source>
        <dbReference type="Proteomes" id="UP000886657"/>
    </source>
</evidence>
<evidence type="ECO:0000259" key="6">
    <source>
        <dbReference type="Pfam" id="PF00724"/>
    </source>
</evidence>
<keyword evidence="5" id="KW-0560">Oxidoreductase</keyword>
<dbReference type="PANTHER" id="PTHR43303:SF4">
    <property type="entry name" value="NADPH DEHYDROGENASE C23G7.10C-RELATED"/>
    <property type="match status" value="1"/>
</dbReference>
<dbReference type="SUPFAM" id="SSF51395">
    <property type="entry name" value="FMN-linked oxidoreductases"/>
    <property type="match status" value="1"/>
</dbReference>
<reference evidence="7" key="1">
    <citation type="submission" date="2020-10" db="EMBL/GenBank/DDBJ databases">
        <title>Connecting structure to function with the recovery of over 1000 high-quality activated sludge metagenome-assembled genomes encoding full-length rRNA genes using long-read sequencing.</title>
        <authorList>
            <person name="Singleton C.M."/>
            <person name="Petriglieri F."/>
            <person name="Kristensen J.M."/>
            <person name="Kirkegaard R.H."/>
            <person name="Michaelsen T.Y."/>
            <person name="Andersen M.H."/>
            <person name="Karst S.M."/>
            <person name="Dueholm M.S."/>
            <person name="Nielsen P.H."/>
            <person name="Albertsen M."/>
        </authorList>
    </citation>
    <scope>NUCLEOTIDE SEQUENCE</scope>
    <source>
        <strain evidence="7">Skiv_18-Q3-R9-52_MAXAC.067</strain>
    </source>
</reference>
<evidence type="ECO:0000256" key="2">
    <source>
        <dbReference type="ARBA" id="ARBA00022630"/>
    </source>
</evidence>
<evidence type="ECO:0000256" key="5">
    <source>
        <dbReference type="ARBA" id="ARBA00023002"/>
    </source>
</evidence>
<keyword evidence="3" id="KW-0288">FMN</keyword>
<dbReference type="Pfam" id="PF00724">
    <property type="entry name" value="Oxidored_FMN"/>
    <property type="match status" value="1"/>
</dbReference>
<organism evidence="7 8">
    <name type="scientific">Candidatus Geothrix skivensis</name>
    <dbReference type="NCBI Taxonomy" id="2954439"/>
    <lineage>
        <taxon>Bacteria</taxon>
        <taxon>Pseudomonadati</taxon>
        <taxon>Acidobacteriota</taxon>
        <taxon>Holophagae</taxon>
        <taxon>Holophagales</taxon>
        <taxon>Holophagaceae</taxon>
        <taxon>Geothrix</taxon>
    </lineage>
</organism>